<evidence type="ECO:0000259" key="1">
    <source>
        <dbReference type="Pfam" id="PF13460"/>
    </source>
</evidence>
<protein>
    <submittedName>
        <fullName evidence="2">NmrA family protein</fullName>
    </submittedName>
</protein>
<dbReference type="EMBL" id="BDCX01000016">
    <property type="protein sequence ID" value="GAT70174.1"/>
    <property type="molecule type" value="Genomic_DNA"/>
</dbReference>
<feature type="domain" description="NAD(P)-binding" evidence="1">
    <location>
        <begin position="13"/>
        <end position="174"/>
    </location>
</feature>
<dbReference type="Pfam" id="PF13460">
    <property type="entry name" value="NAD_binding_10"/>
    <property type="match status" value="1"/>
</dbReference>
<dbReference type="Gene3D" id="3.90.25.10">
    <property type="entry name" value="UDP-galactose 4-epimerase, domain 1"/>
    <property type="match status" value="1"/>
</dbReference>
<dbReference type="InterPro" id="IPR036291">
    <property type="entry name" value="NAD(P)-bd_dom_sf"/>
</dbReference>
<keyword evidence="3" id="KW-1185">Reference proteome</keyword>
<dbReference type="SUPFAM" id="SSF51735">
    <property type="entry name" value="NAD(P)-binding Rossmann-fold domains"/>
    <property type="match status" value="1"/>
</dbReference>
<comment type="caution">
    <text evidence="2">The sequence shown here is derived from an EMBL/GenBank/DDBJ whole genome shotgun (WGS) entry which is preliminary data.</text>
</comment>
<dbReference type="AlphaFoldDB" id="A0A161LL53"/>
<dbReference type="PANTHER" id="PTHR43162:SF1">
    <property type="entry name" value="PRESTALK A DIFFERENTIATION PROTEIN A"/>
    <property type="match status" value="1"/>
</dbReference>
<name>A0A161LL53_9ACTN</name>
<dbReference type="RefSeq" id="WP_068902188.1">
    <property type="nucleotide sequence ID" value="NZ_BDCX01000016.1"/>
</dbReference>
<evidence type="ECO:0000313" key="3">
    <source>
        <dbReference type="Proteomes" id="UP000077701"/>
    </source>
</evidence>
<accession>A0A161LL53</accession>
<proteinExistence type="predicted"/>
<gene>
    <name evidence="2" type="ORF">PS9374_05854</name>
</gene>
<dbReference type="InterPro" id="IPR016040">
    <property type="entry name" value="NAD(P)-bd_dom"/>
</dbReference>
<dbReference type="PANTHER" id="PTHR43162">
    <property type="match status" value="1"/>
</dbReference>
<dbReference type="OrthoDB" id="4457504at2"/>
<sequence length="278" mass="29767">MTTTHAEQILVLGGTGKTGRRVVRRLREAGVAVRAASRSGEVRFDWSEPDSWAAALEGASAVYLVAPEDPAPVHDFVKRAVDAGVRRFVALSGRGIEHVTGDFGQGMVAAEQAVRGSGVEWTVIQPNNFDQNFDEDLWLEPLRAGRLALPIGDVPEPFVDVEDVAEVAAALLTEDGHAGRVYELSGPRGLTFAEAAETIGRAAGRTIEYVELTPEEYHRELLGQGYPEAAVRMLGALFEVHRGGHLAGVADGVRQVLGREPASFEDYAARTAAAGAWS</sequence>
<dbReference type="InterPro" id="IPR051604">
    <property type="entry name" value="Ergot_Alk_Oxidoreductase"/>
</dbReference>
<reference evidence="3" key="2">
    <citation type="submission" date="2016-04" db="EMBL/GenBank/DDBJ databases">
        <title>Planomonospora sphaerica JCM9374 whole genome shotgun sequence.</title>
        <authorList>
            <person name="Suzuki T."/>
            <person name="Dohra H."/>
            <person name="Kodani S."/>
        </authorList>
    </citation>
    <scope>NUCLEOTIDE SEQUENCE [LARGE SCALE GENOMIC DNA]</scope>
    <source>
        <strain evidence="3">JCM 9374</strain>
    </source>
</reference>
<dbReference type="Gene3D" id="3.40.50.720">
    <property type="entry name" value="NAD(P)-binding Rossmann-like Domain"/>
    <property type="match status" value="1"/>
</dbReference>
<reference evidence="2 3" key="1">
    <citation type="journal article" date="2016" name="Genome Announc.">
        <title>Draft Genome Sequence of Planomonospora sphaerica JCM9374, a Rare Actinomycete.</title>
        <authorList>
            <person name="Dohra H."/>
            <person name="Suzuki T."/>
            <person name="Inoue Y."/>
            <person name="Kodani S."/>
        </authorList>
    </citation>
    <scope>NUCLEOTIDE SEQUENCE [LARGE SCALE GENOMIC DNA]</scope>
    <source>
        <strain evidence="2 3">JCM 9374</strain>
    </source>
</reference>
<organism evidence="2 3">
    <name type="scientific">Planomonospora sphaerica</name>
    <dbReference type="NCBI Taxonomy" id="161355"/>
    <lineage>
        <taxon>Bacteria</taxon>
        <taxon>Bacillati</taxon>
        <taxon>Actinomycetota</taxon>
        <taxon>Actinomycetes</taxon>
        <taxon>Streptosporangiales</taxon>
        <taxon>Streptosporangiaceae</taxon>
        <taxon>Planomonospora</taxon>
    </lineage>
</organism>
<dbReference type="STRING" id="161355.PS9374_05854"/>
<evidence type="ECO:0000313" key="2">
    <source>
        <dbReference type="EMBL" id="GAT70174.1"/>
    </source>
</evidence>
<dbReference type="Proteomes" id="UP000077701">
    <property type="component" value="Unassembled WGS sequence"/>
</dbReference>